<reference evidence="1" key="1">
    <citation type="journal article" date="2022" name="bioRxiv">
        <title>Sequencing and chromosome-scale assembly of the giantPleurodeles waltlgenome.</title>
        <authorList>
            <person name="Brown T."/>
            <person name="Elewa A."/>
            <person name="Iarovenko S."/>
            <person name="Subramanian E."/>
            <person name="Araus A.J."/>
            <person name="Petzold A."/>
            <person name="Susuki M."/>
            <person name="Suzuki K.-i.T."/>
            <person name="Hayashi T."/>
            <person name="Toyoda A."/>
            <person name="Oliveira C."/>
            <person name="Osipova E."/>
            <person name="Leigh N.D."/>
            <person name="Simon A."/>
            <person name="Yun M.H."/>
        </authorList>
    </citation>
    <scope>NUCLEOTIDE SEQUENCE</scope>
    <source>
        <strain evidence="1">20211129_DDA</strain>
        <tissue evidence="1">Liver</tissue>
    </source>
</reference>
<dbReference type="Proteomes" id="UP001066276">
    <property type="component" value="Chromosome 4_1"/>
</dbReference>
<accession>A0AAV7TA43</accession>
<protein>
    <submittedName>
        <fullName evidence="1">Uncharacterized protein</fullName>
    </submittedName>
</protein>
<evidence type="ECO:0000313" key="2">
    <source>
        <dbReference type="Proteomes" id="UP001066276"/>
    </source>
</evidence>
<evidence type="ECO:0000313" key="1">
    <source>
        <dbReference type="EMBL" id="KAJ1173300.1"/>
    </source>
</evidence>
<comment type="caution">
    <text evidence="1">The sequence shown here is derived from an EMBL/GenBank/DDBJ whole genome shotgun (WGS) entry which is preliminary data.</text>
</comment>
<gene>
    <name evidence="1" type="ORF">NDU88_005136</name>
</gene>
<dbReference type="EMBL" id="JANPWB010000007">
    <property type="protein sequence ID" value="KAJ1173300.1"/>
    <property type="molecule type" value="Genomic_DNA"/>
</dbReference>
<sequence>MEETAAAQETVAAPEATPVTTPGAVIRGVTLRDVEQTVQIPACPADTELRPMTADFPPLQHLKGQEAENPENRPCSGESVALADLICKRERQKKMNNL</sequence>
<keyword evidence="2" id="KW-1185">Reference proteome</keyword>
<name>A0AAV7TA43_PLEWA</name>
<proteinExistence type="predicted"/>
<dbReference type="AlphaFoldDB" id="A0AAV7TA43"/>
<organism evidence="1 2">
    <name type="scientific">Pleurodeles waltl</name>
    <name type="common">Iberian ribbed newt</name>
    <dbReference type="NCBI Taxonomy" id="8319"/>
    <lineage>
        <taxon>Eukaryota</taxon>
        <taxon>Metazoa</taxon>
        <taxon>Chordata</taxon>
        <taxon>Craniata</taxon>
        <taxon>Vertebrata</taxon>
        <taxon>Euteleostomi</taxon>
        <taxon>Amphibia</taxon>
        <taxon>Batrachia</taxon>
        <taxon>Caudata</taxon>
        <taxon>Salamandroidea</taxon>
        <taxon>Salamandridae</taxon>
        <taxon>Pleurodelinae</taxon>
        <taxon>Pleurodeles</taxon>
    </lineage>
</organism>